<dbReference type="PROSITE" id="PS51093">
    <property type="entry name" value="PTS_EIIA_TYPE_1"/>
    <property type="match status" value="1"/>
</dbReference>
<keyword evidence="3 8" id="KW-0762">Sugar transport</keyword>
<accession>A0ABY5J092</accession>
<keyword evidence="9" id="KW-1185">Reference proteome</keyword>
<evidence type="ECO:0000256" key="1">
    <source>
        <dbReference type="ARBA" id="ARBA00004496"/>
    </source>
</evidence>
<keyword evidence="6" id="KW-0418">Kinase</keyword>
<evidence type="ECO:0000313" key="9">
    <source>
        <dbReference type="Proteomes" id="UP001059576"/>
    </source>
</evidence>
<evidence type="ECO:0000259" key="7">
    <source>
        <dbReference type="PROSITE" id="PS51093"/>
    </source>
</evidence>
<reference evidence="8" key="1">
    <citation type="submission" date="2022-07" db="EMBL/GenBank/DDBJ databases">
        <title>Complete genome of Mycoplasma equigenitalium type strain T37.</title>
        <authorList>
            <person name="Spergser J."/>
        </authorList>
    </citation>
    <scope>NUCLEOTIDE SEQUENCE</scope>
    <source>
        <strain evidence="8">T37</strain>
    </source>
</reference>
<dbReference type="PANTHER" id="PTHR45008:SF1">
    <property type="entry name" value="PTS SYSTEM GLUCOSE-SPECIFIC EIIA COMPONENT"/>
    <property type="match status" value="1"/>
</dbReference>
<comment type="subcellular location">
    <subcellularLocation>
        <location evidence="1">Cytoplasm</location>
    </subcellularLocation>
</comment>
<dbReference type="SUPFAM" id="SSF51261">
    <property type="entry name" value="Duplicated hybrid motif"/>
    <property type="match status" value="1"/>
</dbReference>
<dbReference type="RefSeq" id="WP_129721669.1">
    <property type="nucleotide sequence ID" value="NZ_CP101808.1"/>
</dbReference>
<dbReference type="InterPro" id="IPR050890">
    <property type="entry name" value="PTS_EIIA_component"/>
</dbReference>
<sequence>MIKWFFLCKTRIYSPCDGEVLSLKLLNDQIFCEGRLGEGVMIEPDGDEVTLYAPISGVISAINETNHALIISNKNVSVLLHIGTQTTQLQGQGIDLLVKQNQKVRKRQALLKLNLAYLQSHLDFAGIIMVVIPESKRHRLSQIKYGKIQKKQLIFKASK</sequence>
<evidence type="ECO:0000256" key="2">
    <source>
        <dbReference type="ARBA" id="ARBA00022448"/>
    </source>
</evidence>
<dbReference type="PANTHER" id="PTHR45008">
    <property type="entry name" value="PTS SYSTEM GLUCOSE-SPECIFIC EIIA COMPONENT"/>
    <property type="match status" value="1"/>
</dbReference>
<evidence type="ECO:0000256" key="3">
    <source>
        <dbReference type="ARBA" id="ARBA00022597"/>
    </source>
</evidence>
<feature type="domain" description="PTS EIIA type-1" evidence="7">
    <location>
        <begin position="28"/>
        <end position="134"/>
    </location>
</feature>
<keyword evidence="5" id="KW-0598">Phosphotransferase system</keyword>
<organism evidence="8 9">
    <name type="scientific">Mycoplasmopsis equigenitalium</name>
    <dbReference type="NCBI Taxonomy" id="114883"/>
    <lineage>
        <taxon>Bacteria</taxon>
        <taxon>Bacillati</taxon>
        <taxon>Mycoplasmatota</taxon>
        <taxon>Mycoplasmoidales</taxon>
        <taxon>Metamycoplasmataceae</taxon>
        <taxon>Mycoplasmopsis</taxon>
    </lineage>
</organism>
<proteinExistence type="predicted"/>
<dbReference type="InterPro" id="IPR011055">
    <property type="entry name" value="Dup_hybrid_motif"/>
</dbReference>
<dbReference type="Pfam" id="PF00358">
    <property type="entry name" value="PTS_EIIA_1"/>
    <property type="match status" value="1"/>
</dbReference>
<dbReference type="Gene3D" id="2.70.70.10">
    <property type="entry name" value="Glucose Permease (Domain IIA)"/>
    <property type="match status" value="1"/>
</dbReference>
<evidence type="ECO:0000256" key="5">
    <source>
        <dbReference type="ARBA" id="ARBA00022683"/>
    </source>
</evidence>
<evidence type="ECO:0000313" key="8">
    <source>
        <dbReference type="EMBL" id="UUD36674.1"/>
    </source>
</evidence>
<dbReference type="InterPro" id="IPR001127">
    <property type="entry name" value="PTS_EIIA_1_perm"/>
</dbReference>
<evidence type="ECO:0000256" key="6">
    <source>
        <dbReference type="ARBA" id="ARBA00022777"/>
    </source>
</evidence>
<dbReference type="Proteomes" id="UP001059576">
    <property type="component" value="Chromosome"/>
</dbReference>
<keyword evidence="2" id="KW-0813">Transport</keyword>
<name>A0ABY5J092_9BACT</name>
<gene>
    <name evidence="8" type="ORF">NPA09_02040</name>
</gene>
<evidence type="ECO:0000256" key="4">
    <source>
        <dbReference type="ARBA" id="ARBA00022679"/>
    </source>
</evidence>
<keyword evidence="4" id="KW-0808">Transferase</keyword>
<protein>
    <submittedName>
        <fullName evidence="8">PTS glucose transporter subunit IIA</fullName>
    </submittedName>
</protein>
<dbReference type="EMBL" id="CP101808">
    <property type="protein sequence ID" value="UUD36674.1"/>
    <property type="molecule type" value="Genomic_DNA"/>
</dbReference>